<feature type="region of interest" description="Disordered" evidence="1">
    <location>
        <begin position="206"/>
        <end position="257"/>
    </location>
</feature>
<feature type="region of interest" description="Disordered" evidence="1">
    <location>
        <begin position="136"/>
        <end position="170"/>
    </location>
</feature>
<feature type="region of interest" description="Disordered" evidence="1">
    <location>
        <begin position="358"/>
        <end position="402"/>
    </location>
</feature>
<dbReference type="STRING" id="685588.A0A067TJS1"/>
<evidence type="ECO:0000313" key="2">
    <source>
        <dbReference type="EMBL" id="KDR80174.1"/>
    </source>
</evidence>
<feature type="region of interest" description="Disordered" evidence="1">
    <location>
        <begin position="698"/>
        <end position="734"/>
    </location>
</feature>
<keyword evidence="3" id="KW-1185">Reference proteome</keyword>
<organism evidence="2 3">
    <name type="scientific">Galerina marginata (strain CBS 339.88)</name>
    <dbReference type="NCBI Taxonomy" id="685588"/>
    <lineage>
        <taxon>Eukaryota</taxon>
        <taxon>Fungi</taxon>
        <taxon>Dikarya</taxon>
        <taxon>Basidiomycota</taxon>
        <taxon>Agaricomycotina</taxon>
        <taxon>Agaricomycetes</taxon>
        <taxon>Agaricomycetidae</taxon>
        <taxon>Agaricales</taxon>
        <taxon>Agaricineae</taxon>
        <taxon>Strophariaceae</taxon>
        <taxon>Galerina</taxon>
    </lineage>
</organism>
<reference evidence="3" key="1">
    <citation type="journal article" date="2014" name="Proc. Natl. Acad. Sci. U.S.A.">
        <title>Extensive sampling of basidiomycete genomes demonstrates inadequacy of the white-rot/brown-rot paradigm for wood decay fungi.</title>
        <authorList>
            <person name="Riley R."/>
            <person name="Salamov A.A."/>
            <person name="Brown D.W."/>
            <person name="Nagy L.G."/>
            <person name="Floudas D."/>
            <person name="Held B.W."/>
            <person name="Levasseur A."/>
            <person name="Lombard V."/>
            <person name="Morin E."/>
            <person name="Otillar R."/>
            <person name="Lindquist E.A."/>
            <person name="Sun H."/>
            <person name="LaButti K.M."/>
            <person name="Schmutz J."/>
            <person name="Jabbour D."/>
            <person name="Luo H."/>
            <person name="Baker S.E."/>
            <person name="Pisabarro A.G."/>
            <person name="Walton J.D."/>
            <person name="Blanchette R.A."/>
            <person name="Henrissat B."/>
            <person name="Martin F."/>
            <person name="Cullen D."/>
            <person name="Hibbett D.S."/>
            <person name="Grigoriev I.V."/>
        </authorList>
    </citation>
    <scope>NUCLEOTIDE SEQUENCE [LARGE SCALE GENOMIC DNA]</scope>
    <source>
        <strain evidence="3">CBS 339.88</strain>
    </source>
</reference>
<feature type="compositionally biased region" description="Basic residues" evidence="1">
    <location>
        <begin position="37"/>
        <end position="46"/>
    </location>
</feature>
<feature type="compositionally biased region" description="Polar residues" evidence="1">
    <location>
        <begin position="154"/>
        <end position="163"/>
    </location>
</feature>
<feature type="compositionally biased region" description="Polar residues" evidence="1">
    <location>
        <begin position="212"/>
        <end position="230"/>
    </location>
</feature>
<sequence>MAPQRVPDAATVSPYPFVVRQERQPPPPPDNADRGPHAKGKKPRARPRAERNPRQEEEPRFNTGPRNLRAPQANRGGRRGFRMPGRTYPEDQNVPDYPPPSFQEAMTSPPVSVCSSTTSLALAPTVPLAIPEIIPEHPQESDEVEPARIARNPLNETTASETGSDTDDSIFIIDKNSVPVCSDDLPRGPALEERIKTDWLRRRGVEFPGKSTGESSKLNDGAGQNINRGRTATKPPMLVNIDPDDKAWPPSPVSSPKRRFMSLSPLRTIFPRSPAPQDRATLSAHPSPSPSLYPSSRSIFFRSSSSLSTASFLGLPLLSSTTNLKGDTLSRKIFKGKERAKTPADNIDVWEVVEEENYAGVDKDGNERSDQSSEHPRSLMSAVESLQRPLSDGASPTRSQSFTFGSHIANSLRSRQRITPNEVKQFDERHHSLSLLTPRVSQELTARDWKGPSTAFIDRPINRGRSPVSSASGANTTTPVSPSASSVELAPIPEGPPLTMVRVRAMSPPPQPAQRHTTRVVHPSPLRVDARPNVIVDEHAVEAAAMYQRALDTPLPMTPVFNHFNFGGSVSILSLDEPPLAPISGRNGPNLLTDSISAPSRPPFATKMSPPLTVSLHPSATSSTSPSVVNTSSQEEPMTPTRHHYTGRPLPRPPPTTASRVNVVDSIYASPGDSGTGKNDTSYSSCPEGLLIDLDDTTLDDIPGSGASTPSSDDGFWQSRPHLPMSQASSSSVDLVGPPTALTFDSMQATSTPLLPMSPSRGHPPGQGIVLSELTDLDLLVSRLDSEEPNGYDYEVSSGPKGWKEPGLNKPSDTASGLRVNWTREPPTARAALPNRHPPETQSQRKYVAHWAY</sequence>
<evidence type="ECO:0000256" key="1">
    <source>
        <dbReference type="SAM" id="MobiDB-lite"/>
    </source>
</evidence>
<name>A0A067TJS1_GALM3</name>
<feature type="compositionally biased region" description="Low complexity" evidence="1">
    <location>
        <begin position="283"/>
        <end position="293"/>
    </location>
</feature>
<feature type="compositionally biased region" description="Basic and acidic residues" evidence="1">
    <location>
        <begin position="136"/>
        <end position="148"/>
    </location>
</feature>
<feature type="compositionally biased region" description="Basic and acidic residues" evidence="1">
    <location>
        <begin position="47"/>
        <end position="60"/>
    </location>
</feature>
<proteinExistence type="predicted"/>
<dbReference type="Proteomes" id="UP000027222">
    <property type="component" value="Unassembled WGS sequence"/>
</dbReference>
<accession>A0A067TJS1</accession>
<feature type="region of interest" description="Disordered" evidence="1">
    <location>
        <begin position="790"/>
        <end position="848"/>
    </location>
</feature>
<feature type="region of interest" description="Disordered" evidence="1">
    <location>
        <begin position="584"/>
        <end position="659"/>
    </location>
</feature>
<evidence type="ECO:0000313" key="3">
    <source>
        <dbReference type="Proteomes" id="UP000027222"/>
    </source>
</evidence>
<dbReference type="EMBL" id="KL142372">
    <property type="protein sequence ID" value="KDR80174.1"/>
    <property type="molecule type" value="Genomic_DNA"/>
</dbReference>
<dbReference type="HOGENOM" id="CLU_339199_0_0_1"/>
<feature type="compositionally biased region" description="Low complexity" evidence="1">
    <location>
        <begin position="476"/>
        <end position="487"/>
    </location>
</feature>
<dbReference type="OrthoDB" id="8062037at2759"/>
<protein>
    <submittedName>
        <fullName evidence="2">Uncharacterized protein</fullName>
    </submittedName>
</protein>
<feature type="region of interest" description="Disordered" evidence="1">
    <location>
        <begin position="1"/>
        <end position="115"/>
    </location>
</feature>
<feature type="region of interest" description="Disordered" evidence="1">
    <location>
        <begin position="455"/>
        <end position="494"/>
    </location>
</feature>
<feature type="compositionally biased region" description="Basic and acidic residues" evidence="1">
    <location>
        <begin position="361"/>
        <end position="377"/>
    </location>
</feature>
<feature type="region of interest" description="Disordered" evidence="1">
    <location>
        <begin position="271"/>
        <end position="293"/>
    </location>
</feature>
<gene>
    <name evidence="2" type="ORF">GALMADRAFT_208346</name>
</gene>
<feature type="compositionally biased region" description="Low complexity" evidence="1">
    <location>
        <begin position="614"/>
        <end position="633"/>
    </location>
</feature>
<dbReference type="AlphaFoldDB" id="A0A067TJS1"/>